<dbReference type="InParanoid" id="B3MPK6"/>
<dbReference type="InterPro" id="IPR050430">
    <property type="entry name" value="Peptidase_S1"/>
</dbReference>
<dbReference type="GO" id="GO:0004252">
    <property type="term" value="F:serine-type endopeptidase activity"/>
    <property type="evidence" value="ECO:0007669"/>
    <property type="project" value="UniProtKB-EC"/>
</dbReference>
<evidence type="ECO:0000256" key="1">
    <source>
        <dbReference type="ARBA" id="ARBA00004239"/>
    </source>
</evidence>
<evidence type="ECO:0000256" key="8">
    <source>
        <dbReference type="ARBA" id="ARBA00038868"/>
    </source>
</evidence>
<evidence type="ECO:0000256" key="4">
    <source>
        <dbReference type="ARBA" id="ARBA00022801"/>
    </source>
</evidence>
<reference evidence="10 11" key="1">
    <citation type="journal article" date="2007" name="Nature">
        <title>Evolution of genes and genomes on the Drosophila phylogeny.</title>
        <authorList>
            <consortium name="Drosophila 12 Genomes Consortium"/>
            <person name="Clark A.G."/>
            <person name="Eisen M.B."/>
            <person name="Smith D.R."/>
            <person name="Bergman C.M."/>
            <person name="Oliver B."/>
            <person name="Markow T.A."/>
            <person name="Kaufman T.C."/>
            <person name="Kellis M."/>
            <person name="Gelbart W."/>
            <person name="Iyer V.N."/>
            <person name="Pollard D.A."/>
            <person name="Sackton T.B."/>
            <person name="Larracuente A.M."/>
            <person name="Singh N.D."/>
            <person name="Abad J.P."/>
            <person name="Abt D.N."/>
            <person name="Adryan B."/>
            <person name="Aguade M."/>
            <person name="Akashi H."/>
            <person name="Anderson W.W."/>
            <person name="Aquadro C.F."/>
            <person name="Ardell D.H."/>
            <person name="Arguello R."/>
            <person name="Artieri C.G."/>
            <person name="Barbash D.A."/>
            <person name="Barker D."/>
            <person name="Barsanti P."/>
            <person name="Batterham P."/>
            <person name="Batzoglou S."/>
            <person name="Begun D."/>
            <person name="Bhutkar A."/>
            <person name="Blanco E."/>
            <person name="Bosak S.A."/>
            <person name="Bradley R.K."/>
            <person name="Brand A.D."/>
            <person name="Brent M.R."/>
            <person name="Brooks A.N."/>
            <person name="Brown R.H."/>
            <person name="Butlin R.K."/>
            <person name="Caggese C."/>
            <person name="Calvi B.R."/>
            <person name="Bernardo de Carvalho A."/>
            <person name="Caspi A."/>
            <person name="Castrezana S."/>
            <person name="Celniker S.E."/>
            <person name="Chang J.L."/>
            <person name="Chapple C."/>
            <person name="Chatterji S."/>
            <person name="Chinwalla A."/>
            <person name="Civetta A."/>
            <person name="Clifton S.W."/>
            <person name="Comeron J.M."/>
            <person name="Costello J.C."/>
            <person name="Coyne J.A."/>
            <person name="Daub J."/>
            <person name="David R.G."/>
            <person name="Delcher A.L."/>
            <person name="Delehaunty K."/>
            <person name="Do C.B."/>
            <person name="Ebling H."/>
            <person name="Edwards K."/>
            <person name="Eickbush T."/>
            <person name="Evans J.D."/>
            <person name="Filipski A."/>
            <person name="Findeiss S."/>
            <person name="Freyhult E."/>
            <person name="Fulton L."/>
            <person name="Fulton R."/>
            <person name="Garcia A.C."/>
            <person name="Gardiner A."/>
            <person name="Garfield D.A."/>
            <person name="Garvin B.E."/>
            <person name="Gibson G."/>
            <person name="Gilbert D."/>
            <person name="Gnerre S."/>
            <person name="Godfrey J."/>
            <person name="Good R."/>
            <person name="Gotea V."/>
            <person name="Gravely B."/>
            <person name="Greenberg A.J."/>
            <person name="Griffiths-Jones S."/>
            <person name="Gross S."/>
            <person name="Guigo R."/>
            <person name="Gustafson E.A."/>
            <person name="Haerty W."/>
            <person name="Hahn M.W."/>
            <person name="Halligan D.L."/>
            <person name="Halpern A.L."/>
            <person name="Halter G.M."/>
            <person name="Han M.V."/>
            <person name="Heger A."/>
            <person name="Hillier L."/>
            <person name="Hinrichs A.S."/>
            <person name="Holmes I."/>
            <person name="Hoskins R.A."/>
            <person name="Hubisz M.J."/>
            <person name="Hultmark D."/>
            <person name="Huntley M.A."/>
            <person name="Jaffe D.B."/>
            <person name="Jagadeeshan S."/>
            <person name="Jeck W.R."/>
            <person name="Johnson J."/>
            <person name="Jones C.D."/>
            <person name="Jordan W.C."/>
            <person name="Karpen G.H."/>
            <person name="Kataoka E."/>
            <person name="Keightley P.D."/>
            <person name="Kheradpour P."/>
            <person name="Kirkness E.F."/>
            <person name="Koerich L.B."/>
            <person name="Kristiansen K."/>
            <person name="Kudrna D."/>
            <person name="Kulathinal R.J."/>
            <person name="Kumar S."/>
            <person name="Kwok R."/>
            <person name="Lander E."/>
            <person name="Langley C.H."/>
            <person name="Lapoint R."/>
            <person name="Lazzaro B.P."/>
            <person name="Lee S.J."/>
            <person name="Levesque L."/>
            <person name="Li R."/>
            <person name="Lin C.F."/>
            <person name="Lin M.F."/>
            <person name="Lindblad-Toh K."/>
            <person name="Llopart A."/>
            <person name="Long M."/>
            <person name="Low L."/>
            <person name="Lozovsky E."/>
            <person name="Lu J."/>
            <person name="Luo M."/>
            <person name="Machado C.A."/>
            <person name="Makalowski W."/>
            <person name="Marzo M."/>
            <person name="Matsuda M."/>
            <person name="Matzkin L."/>
            <person name="McAllister B."/>
            <person name="McBride C.S."/>
            <person name="McKernan B."/>
            <person name="McKernan K."/>
            <person name="Mendez-Lago M."/>
            <person name="Minx P."/>
            <person name="Mollenhauer M.U."/>
            <person name="Montooth K."/>
            <person name="Mount S.M."/>
            <person name="Mu X."/>
            <person name="Myers E."/>
            <person name="Negre B."/>
            <person name="Newfeld S."/>
            <person name="Nielsen R."/>
            <person name="Noor M.A."/>
            <person name="O'Grady P."/>
            <person name="Pachter L."/>
            <person name="Papaceit M."/>
            <person name="Parisi M.J."/>
            <person name="Parisi M."/>
            <person name="Parts L."/>
            <person name="Pedersen J.S."/>
            <person name="Pesole G."/>
            <person name="Phillippy A.M."/>
            <person name="Ponting C.P."/>
            <person name="Pop M."/>
            <person name="Porcelli D."/>
            <person name="Powell J.R."/>
            <person name="Prohaska S."/>
            <person name="Pruitt K."/>
            <person name="Puig M."/>
            <person name="Quesneville H."/>
            <person name="Ram K.R."/>
            <person name="Rand D."/>
            <person name="Rasmussen M.D."/>
            <person name="Reed L.K."/>
            <person name="Reenan R."/>
            <person name="Reily A."/>
            <person name="Remington K.A."/>
            <person name="Rieger T.T."/>
            <person name="Ritchie M.G."/>
            <person name="Robin C."/>
            <person name="Rogers Y.H."/>
            <person name="Rohde C."/>
            <person name="Rozas J."/>
            <person name="Rubenfield M.J."/>
            <person name="Ruiz A."/>
            <person name="Russo S."/>
            <person name="Salzberg S.L."/>
            <person name="Sanchez-Gracia A."/>
            <person name="Saranga D.J."/>
            <person name="Sato H."/>
            <person name="Schaeffer S.W."/>
            <person name="Schatz M.C."/>
            <person name="Schlenke T."/>
            <person name="Schwartz R."/>
            <person name="Segarra C."/>
            <person name="Singh R.S."/>
            <person name="Sirot L."/>
            <person name="Sirota M."/>
            <person name="Sisneros N.B."/>
            <person name="Smith C.D."/>
            <person name="Smith T.F."/>
            <person name="Spieth J."/>
            <person name="Stage D.E."/>
            <person name="Stark A."/>
            <person name="Stephan W."/>
            <person name="Strausberg R.L."/>
            <person name="Strempel S."/>
            <person name="Sturgill D."/>
            <person name="Sutton G."/>
            <person name="Sutton G.G."/>
            <person name="Tao W."/>
            <person name="Teichmann S."/>
            <person name="Tobari Y.N."/>
            <person name="Tomimura Y."/>
            <person name="Tsolas J.M."/>
            <person name="Valente V.L."/>
            <person name="Venter E."/>
            <person name="Venter J.C."/>
            <person name="Vicario S."/>
            <person name="Vieira F.G."/>
            <person name="Vilella A.J."/>
            <person name="Villasante A."/>
            <person name="Walenz B."/>
            <person name="Wang J."/>
            <person name="Wasserman M."/>
            <person name="Watts T."/>
            <person name="Wilson D."/>
            <person name="Wilson R.K."/>
            <person name="Wing R.A."/>
            <person name="Wolfner M.F."/>
            <person name="Wong A."/>
            <person name="Wong G.K."/>
            <person name="Wu C.I."/>
            <person name="Wu G."/>
            <person name="Yamamoto D."/>
            <person name="Yang H.P."/>
            <person name="Yang S.P."/>
            <person name="Yorke J.A."/>
            <person name="Yoshida K."/>
            <person name="Zdobnov E."/>
            <person name="Zhang P."/>
            <person name="Zhang Y."/>
            <person name="Zimin A.V."/>
            <person name="Baldwin J."/>
            <person name="Abdouelleil A."/>
            <person name="Abdulkadir J."/>
            <person name="Abebe A."/>
            <person name="Abera B."/>
            <person name="Abreu J."/>
            <person name="Acer S.C."/>
            <person name="Aftuck L."/>
            <person name="Alexander A."/>
            <person name="An P."/>
            <person name="Anderson E."/>
            <person name="Anderson S."/>
            <person name="Arachi H."/>
            <person name="Azer M."/>
            <person name="Bachantsang P."/>
            <person name="Barry A."/>
            <person name="Bayul T."/>
            <person name="Berlin A."/>
            <person name="Bessette D."/>
            <person name="Bloom T."/>
            <person name="Blye J."/>
            <person name="Boguslavskiy L."/>
            <person name="Bonnet C."/>
            <person name="Boukhgalter B."/>
            <person name="Bourzgui I."/>
            <person name="Brown A."/>
            <person name="Cahill P."/>
            <person name="Channer S."/>
            <person name="Cheshatsang Y."/>
            <person name="Chuda L."/>
            <person name="Citroen M."/>
            <person name="Collymore A."/>
            <person name="Cooke P."/>
            <person name="Costello M."/>
            <person name="D'Aco K."/>
            <person name="Daza R."/>
            <person name="De Haan G."/>
            <person name="DeGray S."/>
            <person name="DeMaso C."/>
            <person name="Dhargay N."/>
            <person name="Dooley K."/>
            <person name="Dooley E."/>
            <person name="Doricent M."/>
            <person name="Dorje P."/>
            <person name="Dorjee K."/>
            <person name="Dupes A."/>
            <person name="Elong R."/>
            <person name="Falk J."/>
            <person name="Farina A."/>
            <person name="Faro S."/>
            <person name="Ferguson D."/>
            <person name="Fisher S."/>
            <person name="Foley C.D."/>
            <person name="Franke A."/>
            <person name="Friedrich D."/>
            <person name="Gadbois L."/>
            <person name="Gearin G."/>
            <person name="Gearin C.R."/>
            <person name="Giannoukos G."/>
            <person name="Goode T."/>
            <person name="Graham J."/>
            <person name="Grandbois E."/>
            <person name="Grewal S."/>
            <person name="Gyaltsen K."/>
            <person name="Hafez N."/>
            <person name="Hagos B."/>
            <person name="Hall J."/>
            <person name="Henson C."/>
            <person name="Hollinger A."/>
            <person name="Honan T."/>
            <person name="Huard M.D."/>
            <person name="Hughes L."/>
            <person name="Hurhula B."/>
            <person name="Husby M.E."/>
            <person name="Kamat A."/>
            <person name="Kanga B."/>
            <person name="Kashin S."/>
            <person name="Khazanovich D."/>
            <person name="Kisner P."/>
            <person name="Lance K."/>
            <person name="Lara M."/>
            <person name="Lee W."/>
            <person name="Lennon N."/>
            <person name="Letendre F."/>
            <person name="LeVine R."/>
            <person name="Lipovsky A."/>
            <person name="Liu X."/>
            <person name="Liu J."/>
            <person name="Liu S."/>
            <person name="Lokyitsang T."/>
            <person name="Lokyitsang Y."/>
            <person name="Lubonja R."/>
            <person name="Lui A."/>
            <person name="MacDonald P."/>
            <person name="Magnisalis V."/>
            <person name="Maru K."/>
            <person name="Matthews C."/>
            <person name="McCusker W."/>
            <person name="McDonough S."/>
            <person name="Mehta T."/>
            <person name="Meldrim J."/>
            <person name="Meneus L."/>
            <person name="Mihai O."/>
            <person name="Mihalev A."/>
            <person name="Mihova T."/>
            <person name="Mittelman R."/>
            <person name="Mlenga V."/>
            <person name="Montmayeur A."/>
            <person name="Mulrain L."/>
            <person name="Navidi A."/>
            <person name="Naylor J."/>
            <person name="Negash T."/>
            <person name="Nguyen T."/>
            <person name="Nguyen N."/>
            <person name="Nicol R."/>
            <person name="Norbu C."/>
            <person name="Norbu N."/>
            <person name="Novod N."/>
            <person name="O'Neill B."/>
            <person name="Osman S."/>
            <person name="Markiewicz E."/>
            <person name="Oyono O.L."/>
            <person name="Patti C."/>
            <person name="Phunkhang P."/>
            <person name="Pierre F."/>
            <person name="Priest M."/>
            <person name="Raghuraman S."/>
            <person name="Rege F."/>
            <person name="Reyes R."/>
            <person name="Rise C."/>
            <person name="Rogov P."/>
            <person name="Ross K."/>
            <person name="Ryan E."/>
            <person name="Settipalli S."/>
            <person name="Shea T."/>
            <person name="Sherpa N."/>
            <person name="Shi L."/>
            <person name="Shih D."/>
            <person name="Sparrow T."/>
            <person name="Spaulding J."/>
            <person name="Stalker J."/>
            <person name="Stange-Thomann N."/>
            <person name="Stavropoulos S."/>
            <person name="Stone C."/>
            <person name="Strader C."/>
            <person name="Tesfaye S."/>
            <person name="Thomson T."/>
            <person name="Thoulutsang Y."/>
            <person name="Thoulutsang D."/>
            <person name="Topham K."/>
            <person name="Topping I."/>
            <person name="Tsamla T."/>
            <person name="Vassiliev H."/>
            <person name="Vo A."/>
            <person name="Wangchuk T."/>
            <person name="Wangdi T."/>
            <person name="Weiand M."/>
            <person name="Wilkinson J."/>
            <person name="Wilson A."/>
            <person name="Yadav S."/>
            <person name="Young G."/>
            <person name="Yu Q."/>
            <person name="Zembek L."/>
            <person name="Zhong D."/>
            <person name="Zimmer A."/>
            <person name="Zwirko Z."/>
            <person name="Jaffe D.B."/>
            <person name="Alvarez P."/>
            <person name="Brockman W."/>
            <person name="Butler J."/>
            <person name="Chin C."/>
            <person name="Gnerre S."/>
            <person name="Grabherr M."/>
            <person name="Kleber M."/>
            <person name="Mauceli E."/>
            <person name="MacCallum I."/>
        </authorList>
    </citation>
    <scope>NUCLEOTIDE SEQUENCE [LARGE SCALE GENOMIC DNA]</scope>
    <source>
        <strain evidence="11">Tucson 14024-0371.13</strain>
    </source>
</reference>
<organism evidence="10 11">
    <name type="scientific">Drosophila ananassae</name>
    <name type="common">Fruit fly</name>
    <dbReference type="NCBI Taxonomy" id="7217"/>
    <lineage>
        <taxon>Eukaryota</taxon>
        <taxon>Metazoa</taxon>
        <taxon>Ecdysozoa</taxon>
        <taxon>Arthropoda</taxon>
        <taxon>Hexapoda</taxon>
        <taxon>Insecta</taxon>
        <taxon>Pterygota</taxon>
        <taxon>Neoptera</taxon>
        <taxon>Endopterygota</taxon>
        <taxon>Diptera</taxon>
        <taxon>Brachycera</taxon>
        <taxon>Muscomorpha</taxon>
        <taxon>Ephydroidea</taxon>
        <taxon>Drosophilidae</taxon>
        <taxon>Drosophila</taxon>
        <taxon>Sophophora</taxon>
    </lineage>
</organism>
<proteinExistence type="predicted"/>
<comment type="catalytic activity">
    <reaction evidence="7">
        <text>Preferential cleavage: Arg-|-Xaa, Lys-|-Xaa.</text>
        <dbReference type="EC" id="3.4.21.4"/>
    </reaction>
</comment>
<dbReference type="HOGENOM" id="CLU_006842_7_1_1"/>
<accession>B3MPK6</accession>
<dbReference type="PANTHER" id="PTHR24276">
    <property type="entry name" value="POLYSERASE-RELATED"/>
    <property type="match status" value="1"/>
</dbReference>
<dbReference type="Pfam" id="PF00089">
    <property type="entry name" value="Trypsin"/>
    <property type="match status" value="1"/>
</dbReference>
<keyword evidence="5" id="KW-0720">Serine protease</keyword>
<evidence type="ECO:0000313" key="11">
    <source>
        <dbReference type="Proteomes" id="UP000007801"/>
    </source>
</evidence>
<dbReference type="SMR" id="B3MPK6"/>
<protein>
    <recommendedName>
        <fullName evidence="8">trypsin</fullName>
        <ecNumber evidence="8">3.4.21.4</ecNumber>
    </recommendedName>
</protein>
<dbReference type="GeneID" id="6502451"/>
<dbReference type="GO" id="GO:0006508">
    <property type="term" value="P:proteolysis"/>
    <property type="evidence" value="ECO:0007669"/>
    <property type="project" value="UniProtKB-KW"/>
</dbReference>
<dbReference type="InterPro" id="IPR001254">
    <property type="entry name" value="Trypsin_dom"/>
</dbReference>
<keyword evidence="4 10" id="KW-0378">Hydrolase</keyword>
<keyword evidence="6" id="KW-1015">Disulfide bond</keyword>
<keyword evidence="11" id="KW-1185">Reference proteome</keyword>
<evidence type="ECO:0000256" key="5">
    <source>
        <dbReference type="ARBA" id="ARBA00022825"/>
    </source>
</evidence>
<dbReference type="SMART" id="SM00020">
    <property type="entry name" value="Tryp_SPc"/>
    <property type="match status" value="1"/>
</dbReference>
<dbReference type="InterPro" id="IPR043504">
    <property type="entry name" value="Peptidase_S1_PA_chymotrypsin"/>
</dbReference>
<evidence type="ECO:0000256" key="2">
    <source>
        <dbReference type="ARBA" id="ARBA00022670"/>
    </source>
</evidence>
<feature type="domain" description="Peptidase S1" evidence="9">
    <location>
        <begin position="1"/>
        <end position="149"/>
    </location>
</feature>
<dbReference type="EMBL" id="CH902620">
    <property type="protein sequence ID" value="EDV31302.2"/>
    <property type="molecule type" value="Genomic_DNA"/>
</dbReference>
<dbReference type="OrthoDB" id="10059102at2759"/>
<evidence type="ECO:0000313" key="10">
    <source>
        <dbReference type="EMBL" id="EDV31302.2"/>
    </source>
</evidence>
<keyword evidence="2" id="KW-0645">Protease</keyword>
<dbReference type="GO" id="GO:0005576">
    <property type="term" value="C:extracellular region"/>
    <property type="evidence" value="ECO:0007669"/>
    <property type="project" value="UniProtKB-SubCell"/>
</dbReference>
<dbReference type="FunCoup" id="B3MPK6">
    <property type="interactions" value="2"/>
</dbReference>
<dbReference type="KEGG" id="dan:6502451"/>
<dbReference type="PROSITE" id="PS50240">
    <property type="entry name" value="TRYPSIN_DOM"/>
    <property type="match status" value="1"/>
</dbReference>
<dbReference type="InterPro" id="IPR009003">
    <property type="entry name" value="Peptidase_S1_PA"/>
</dbReference>
<comment type="subcellular location">
    <subcellularLocation>
        <location evidence="1">Secreted</location>
        <location evidence="1">Extracellular space</location>
    </subcellularLocation>
</comment>
<dbReference type="Proteomes" id="UP000007801">
    <property type="component" value="Unassembled WGS sequence"/>
</dbReference>
<dbReference type="AlphaFoldDB" id="B3MPK6"/>
<dbReference type="SUPFAM" id="SSF50494">
    <property type="entry name" value="Trypsin-like serine proteases"/>
    <property type="match status" value="1"/>
</dbReference>
<name>B3MPK6_DROAN</name>
<evidence type="ECO:0000256" key="3">
    <source>
        <dbReference type="ARBA" id="ARBA00022729"/>
    </source>
</evidence>
<dbReference type="eggNOG" id="KOG3627">
    <property type="taxonomic scope" value="Eukaryota"/>
</dbReference>
<dbReference type="Gene3D" id="2.40.10.10">
    <property type="entry name" value="Trypsin-like serine proteases"/>
    <property type="match status" value="1"/>
</dbReference>
<dbReference type="MEROPS" id="S01.A86"/>
<evidence type="ECO:0000259" key="9">
    <source>
        <dbReference type="PROSITE" id="PS50240"/>
    </source>
</evidence>
<dbReference type="EC" id="3.4.21.4" evidence="8"/>
<dbReference type="PANTHER" id="PTHR24276:SF91">
    <property type="entry name" value="AT26814P-RELATED"/>
    <property type="match status" value="1"/>
</dbReference>
<sequence length="154" mass="16416">MQVLGMRSSDVAIILLSSSFKTGYNIRDIPLASSPPKAGTRATVSGWGQLGAIVPPSEILLRVNLNIVDQLKCSTENVAKQRIVLADEICAAPRGIIPLACQGFSGGPLVSAGKLVGIVSWNNQCGFLNIPSTYANIPLLKLWIETTSNLMRIL</sequence>
<evidence type="ECO:0000256" key="7">
    <source>
        <dbReference type="ARBA" id="ARBA00036320"/>
    </source>
</evidence>
<keyword evidence="3" id="KW-0732">Signal</keyword>
<gene>
    <name evidence="10" type="primary">Dana\GF19703</name>
    <name evidence="10" type="synonym">dana_GLEANR_22108</name>
    <name evidence="10" type="ORF">GF19703</name>
</gene>
<dbReference type="STRING" id="7217.B3MPK6"/>
<evidence type="ECO:0000256" key="6">
    <source>
        <dbReference type="ARBA" id="ARBA00023157"/>
    </source>
</evidence>